<dbReference type="PANTHER" id="PTHR23292:SF45">
    <property type="entry name" value="LIPOPOLYSACCHARIDE-INDUCED TUMOR NECROSIS FACTOR-ALPHA FACTOR HOMOLOG"/>
    <property type="match status" value="1"/>
</dbReference>
<dbReference type="PANTHER" id="PTHR23292">
    <property type="entry name" value="LIPOPOLYSACCHARIDE-INDUCED TUMOR NECROSIS FACTOR-ALPHA FACTOR"/>
    <property type="match status" value="1"/>
</dbReference>
<comment type="similarity">
    <text evidence="4">Belongs to the CDIP1/LITAF family.</text>
</comment>
<dbReference type="InterPro" id="IPR037519">
    <property type="entry name" value="LITAF_fam"/>
</dbReference>
<organism evidence="9 10">
    <name type="scientific">Labrus bergylta</name>
    <name type="common">ballan wrasse</name>
    <dbReference type="NCBI Taxonomy" id="56723"/>
    <lineage>
        <taxon>Eukaryota</taxon>
        <taxon>Metazoa</taxon>
        <taxon>Chordata</taxon>
        <taxon>Craniata</taxon>
        <taxon>Vertebrata</taxon>
        <taxon>Euteleostomi</taxon>
        <taxon>Actinopterygii</taxon>
        <taxon>Neopterygii</taxon>
        <taxon>Teleostei</taxon>
        <taxon>Neoteleostei</taxon>
        <taxon>Acanthomorphata</taxon>
        <taxon>Eupercaria</taxon>
        <taxon>Labriformes</taxon>
        <taxon>Labridae</taxon>
        <taxon>Labrus</taxon>
    </lineage>
</organism>
<dbReference type="GO" id="GO:0008270">
    <property type="term" value="F:zinc ion binding"/>
    <property type="evidence" value="ECO:0007669"/>
    <property type="project" value="TreeGrafter"/>
</dbReference>
<dbReference type="PROSITE" id="PS51837">
    <property type="entry name" value="LITAF"/>
    <property type="match status" value="1"/>
</dbReference>
<dbReference type="GeneTree" id="ENSGT00940000155366"/>
<dbReference type="Pfam" id="PF10601">
    <property type="entry name" value="zf-LITAF-like"/>
    <property type="match status" value="1"/>
</dbReference>
<reference evidence="9" key="1">
    <citation type="submission" date="2025-08" db="UniProtKB">
        <authorList>
            <consortium name="Ensembl"/>
        </authorList>
    </citation>
    <scope>IDENTIFICATION</scope>
</reference>
<evidence type="ECO:0000256" key="7">
    <source>
        <dbReference type="ARBA" id="ARBA00023136"/>
    </source>
</evidence>
<feature type="domain" description="LITAF" evidence="8">
    <location>
        <begin position="54"/>
        <end position="137"/>
    </location>
</feature>
<reference evidence="9" key="2">
    <citation type="submission" date="2025-09" db="UniProtKB">
        <authorList>
            <consortium name="Ensembl"/>
        </authorList>
    </citation>
    <scope>IDENTIFICATION</scope>
</reference>
<dbReference type="AlphaFoldDB" id="A0A3Q3F6Q0"/>
<dbReference type="GO" id="GO:0098560">
    <property type="term" value="C:cytoplasmic side of late endosome membrane"/>
    <property type="evidence" value="ECO:0007669"/>
    <property type="project" value="TreeGrafter"/>
</dbReference>
<keyword evidence="5" id="KW-0479">Metal-binding</keyword>
<dbReference type="GO" id="GO:0098574">
    <property type="term" value="C:cytoplasmic side of lysosomal membrane"/>
    <property type="evidence" value="ECO:0007669"/>
    <property type="project" value="TreeGrafter"/>
</dbReference>
<evidence type="ECO:0000256" key="6">
    <source>
        <dbReference type="ARBA" id="ARBA00022833"/>
    </source>
</evidence>
<keyword evidence="10" id="KW-1185">Reference proteome</keyword>
<evidence type="ECO:0000313" key="9">
    <source>
        <dbReference type="Ensembl" id="ENSLBEP00000014567.1"/>
    </source>
</evidence>
<evidence type="ECO:0000256" key="4">
    <source>
        <dbReference type="ARBA" id="ARBA00005975"/>
    </source>
</evidence>
<dbReference type="GO" id="GO:0005634">
    <property type="term" value="C:nucleus"/>
    <property type="evidence" value="ECO:0007669"/>
    <property type="project" value="TreeGrafter"/>
</dbReference>
<protein>
    <submittedName>
        <fullName evidence="9">Si:ch211-202h22.7</fullName>
    </submittedName>
</protein>
<sequence length="138" mass="15533">MEKGQGPPFEMAAPPYPGPPMGHAAYPPQPAQHPSYMYSQQQFQVVQPEKCEERMNQVVVVQQLPTEAPGQMVCAHCHNSVVTRVEYKSGLLTWLICGGLGLFLCWPCCWIPFCVDSCKDVEHSCPHCNQVLHIHKRM</sequence>
<evidence type="ECO:0000256" key="1">
    <source>
        <dbReference type="ARBA" id="ARBA00004125"/>
    </source>
</evidence>
<dbReference type="Proteomes" id="UP000261660">
    <property type="component" value="Unplaced"/>
</dbReference>
<keyword evidence="6" id="KW-0862">Zinc</keyword>
<comment type="subcellular location">
    <subcellularLocation>
        <location evidence="1">Endosome membrane</location>
        <topology evidence="1">Peripheral membrane protein</topology>
        <orientation evidence="1">Cytoplasmic side</orientation>
    </subcellularLocation>
    <subcellularLocation>
        <location evidence="2">Late endosome membrane</location>
    </subcellularLocation>
    <subcellularLocation>
        <location evidence="3">Lysosome membrane</location>
        <topology evidence="3">Peripheral membrane protein</topology>
        <orientation evidence="3">Cytoplasmic side</orientation>
    </subcellularLocation>
</comment>
<proteinExistence type="inferred from homology"/>
<evidence type="ECO:0000256" key="3">
    <source>
        <dbReference type="ARBA" id="ARBA00004630"/>
    </source>
</evidence>
<dbReference type="SMART" id="SM00714">
    <property type="entry name" value="LITAF"/>
    <property type="match status" value="1"/>
</dbReference>
<keyword evidence="7" id="KW-0472">Membrane</keyword>
<evidence type="ECO:0000256" key="2">
    <source>
        <dbReference type="ARBA" id="ARBA00004414"/>
    </source>
</evidence>
<evidence type="ECO:0000259" key="8">
    <source>
        <dbReference type="PROSITE" id="PS51837"/>
    </source>
</evidence>
<accession>A0A3Q3F6Q0</accession>
<evidence type="ECO:0000256" key="5">
    <source>
        <dbReference type="ARBA" id="ARBA00022723"/>
    </source>
</evidence>
<dbReference type="Ensembl" id="ENSLBET00000015442.1">
    <property type="protein sequence ID" value="ENSLBEP00000014567.1"/>
    <property type="gene ID" value="ENSLBEG00000011330.1"/>
</dbReference>
<name>A0A3Q3F6Q0_9LABR</name>
<evidence type="ECO:0000313" key="10">
    <source>
        <dbReference type="Proteomes" id="UP000261660"/>
    </source>
</evidence>
<dbReference type="InterPro" id="IPR006629">
    <property type="entry name" value="LITAF"/>
</dbReference>